<reference evidence="1" key="1">
    <citation type="submission" date="2023-06" db="EMBL/GenBank/DDBJ databases">
        <authorList>
            <consortium name="Lawrence Berkeley National Laboratory"/>
            <person name="Ahrendt S."/>
            <person name="Sahu N."/>
            <person name="Indic B."/>
            <person name="Wong-Bajracharya J."/>
            <person name="Merenyi Z."/>
            <person name="Ke H.-M."/>
            <person name="Monk M."/>
            <person name="Kocsube S."/>
            <person name="Drula E."/>
            <person name="Lipzen A."/>
            <person name="Balint B."/>
            <person name="Henrissat B."/>
            <person name="Andreopoulos B."/>
            <person name="Martin F.M."/>
            <person name="Harder C.B."/>
            <person name="Rigling D."/>
            <person name="Ford K.L."/>
            <person name="Foster G.D."/>
            <person name="Pangilinan J."/>
            <person name="Papanicolaou A."/>
            <person name="Barry K."/>
            <person name="LaButti K."/>
            <person name="Viragh M."/>
            <person name="Koriabine M."/>
            <person name="Yan M."/>
            <person name="Riley R."/>
            <person name="Champramary S."/>
            <person name="Plett K.L."/>
            <person name="Tsai I.J."/>
            <person name="Slot J."/>
            <person name="Sipos G."/>
            <person name="Plett J."/>
            <person name="Nagy L.G."/>
            <person name="Grigoriev I.V."/>
        </authorList>
    </citation>
    <scope>NUCLEOTIDE SEQUENCE</scope>
    <source>
        <strain evidence="1">FPL87.14</strain>
    </source>
</reference>
<comment type="caution">
    <text evidence="1">The sequence shown here is derived from an EMBL/GenBank/DDBJ whole genome shotgun (WGS) entry which is preliminary data.</text>
</comment>
<proteinExistence type="predicted"/>
<keyword evidence="2" id="KW-1185">Reference proteome</keyword>
<dbReference type="AlphaFoldDB" id="A0AA39K4A2"/>
<gene>
    <name evidence="1" type="ORF">EV421DRAFT_1977588</name>
</gene>
<dbReference type="Proteomes" id="UP001175226">
    <property type="component" value="Unassembled WGS sequence"/>
</dbReference>
<accession>A0AA39K4A2</accession>
<sequence length="222" mass="25106">MHFCNIINPSTSPFVTTRNSAHPDLFPPIPRPSLVAPAHPDCPHKEKMVGSSGAHSARYRPAGGSNSVFALSKYFRGDSQALSATFQLFTIDMCNENEKLNNCNSNVNSINTESLMILPFLRWRRPYRPQMTLNAPGRDSPSPIVHPHPGWYHEISQKKHRWHCKGLAPSLSIILPRLIPRNQNIQECPREPDPVAKPQDSDYARDNWLAWGNGVRNREVRS</sequence>
<evidence type="ECO:0000313" key="1">
    <source>
        <dbReference type="EMBL" id="KAK0451918.1"/>
    </source>
</evidence>
<protein>
    <submittedName>
        <fullName evidence="1">Uncharacterized protein</fullName>
    </submittedName>
</protein>
<evidence type="ECO:0000313" key="2">
    <source>
        <dbReference type="Proteomes" id="UP001175226"/>
    </source>
</evidence>
<organism evidence="1 2">
    <name type="scientific">Armillaria borealis</name>
    <dbReference type="NCBI Taxonomy" id="47425"/>
    <lineage>
        <taxon>Eukaryota</taxon>
        <taxon>Fungi</taxon>
        <taxon>Dikarya</taxon>
        <taxon>Basidiomycota</taxon>
        <taxon>Agaricomycotina</taxon>
        <taxon>Agaricomycetes</taxon>
        <taxon>Agaricomycetidae</taxon>
        <taxon>Agaricales</taxon>
        <taxon>Marasmiineae</taxon>
        <taxon>Physalacriaceae</taxon>
        <taxon>Armillaria</taxon>
    </lineage>
</organism>
<name>A0AA39K4A2_9AGAR</name>
<dbReference type="EMBL" id="JAUEPT010000005">
    <property type="protein sequence ID" value="KAK0451918.1"/>
    <property type="molecule type" value="Genomic_DNA"/>
</dbReference>